<dbReference type="InterPro" id="IPR002502">
    <property type="entry name" value="Amidase_domain"/>
</dbReference>
<name>A0ABT1GXQ9_9NOCA</name>
<evidence type="ECO:0000256" key="1">
    <source>
        <dbReference type="ARBA" id="ARBA00007553"/>
    </source>
</evidence>
<feature type="compositionally biased region" description="Low complexity" evidence="2">
    <location>
        <begin position="280"/>
        <end position="307"/>
    </location>
</feature>
<feature type="region of interest" description="Disordered" evidence="2">
    <location>
        <begin position="545"/>
        <end position="575"/>
    </location>
</feature>
<feature type="compositionally biased region" description="Low complexity" evidence="2">
    <location>
        <begin position="108"/>
        <end position="127"/>
    </location>
</feature>
<accession>A0ABT1GXQ9</accession>
<feature type="domain" description="Peptidoglycan recognition protein family" evidence="4">
    <location>
        <begin position="347"/>
        <end position="495"/>
    </location>
</feature>
<dbReference type="PANTHER" id="PTHR11022:SF41">
    <property type="entry name" value="PEPTIDOGLYCAN-RECOGNITION PROTEIN LC-RELATED"/>
    <property type="match status" value="1"/>
</dbReference>
<dbReference type="PANTHER" id="PTHR11022">
    <property type="entry name" value="PEPTIDOGLYCAN RECOGNITION PROTEIN"/>
    <property type="match status" value="1"/>
</dbReference>
<dbReference type="RefSeq" id="WP_253653376.1">
    <property type="nucleotide sequence ID" value="NZ_BAAAOE010000001.1"/>
</dbReference>
<feature type="region of interest" description="Disordered" evidence="2">
    <location>
        <begin position="107"/>
        <end position="131"/>
    </location>
</feature>
<dbReference type="CDD" id="cd06583">
    <property type="entry name" value="PGRP"/>
    <property type="match status" value="1"/>
</dbReference>
<evidence type="ECO:0000313" key="6">
    <source>
        <dbReference type="Proteomes" id="UP001205740"/>
    </source>
</evidence>
<dbReference type="Gene3D" id="3.40.80.10">
    <property type="entry name" value="Peptidoglycan recognition protein-like"/>
    <property type="match status" value="1"/>
</dbReference>
<feature type="domain" description="N-acetylmuramoyl-L-alanine amidase" evidence="3">
    <location>
        <begin position="360"/>
        <end position="524"/>
    </location>
</feature>
<dbReference type="SUPFAM" id="SSF55846">
    <property type="entry name" value="N-acetylmuramoyl-L-alanine amidase-like"/>
    <property type="match status" value="1"/>
</dbReference>
<dbReference type="Pfam" id="PF08310">
    <property type="entry name" value="LGFP"/>
    <property type="match status" value="1"/>
</dbReference>
<dbReference type="InterPro" id="IPR013207">
    <property type="entry name" value="LGFP"/>
</dbReference>
<protein>
    <submittedName>
        <fullName evidence="5">Conserved protein, contains LGFP repeats</fullName>
    </submittedName>
</protein>
<reference evidence="5 6" key="1">
    <citation type="submission" date="2022-06" db="EMBL/GenBank/DDBJ databases">
        <title>Genomic Encyclopedia of Archaeal and Bacterial Type Strains, Phase II (KMG-II): from individual species to whole genera.</title>
        <authorList>
            <person name="Goeker M."/>
        </authorList>
    </citation>
    <scope>NUCLEOTIDE SEQUENCE [LARGE SCALE GENOMIC DNA]</scope>
    <source>
        <strain evidence="5 6">DSM 45037</strain>
    </source>
</reference>
<sequence length="741" mass="74653">MRLTSAVRHRTRRHSVVLATVAAVVVSSPAVVLLAGSAPDAAVESGTPATTQTTVRQVALDSVPSIVVDLVRSGLARAGVTLPPIDLSSLPAIGAGGLPKELLDALLPPTSTATTPPPTQTTDPHTPVSADIPTGAVVKEITRPDPFSMIALTWDDLVGRDAAGAAADALAQTTAYVRAQKADKSWGPWLSADAIDGGPARTTTAMGTEPIWVGATRAVQVAVTRAGVATPAREGTVVPPQVGSSTPVPGSNPQMTIGPGEIAPRAFTVPRAPVAGDPLAPSGTPAPAGPTTTASGPAPATTPSSASPLENVVSTLKAALIDPGTGTLKGLGGGAGGAAGVPPGQQPPIITRAQWGADESKRCDQPTYDPAVKGAVVHHSAGSNDYTPDQSAEIVRGIYAYHAQTLGWCDIGYNALVDKYGQIFEGAFGGLDRNVQGTHTGGFNRETVGVAMLGNYNDVAPTPDLIRSVGSYLGWRLKLAGVDPNGTAQLVSQGFSSARYAAGESSNLPAISGHRDYDSTECPGTLGYAALPAIRAVAAGDLAAAGSSTPTATPDAGAAVGTTGTPPSSQTTTAPGAEQVLSTTDTGAIAKKWMSEGGPAGALGNALDTEKTTPDGAAKYVDFDKGKIYWSPQTGAQVVQGLIGSAWGGAGYEKSSLGLPTSGESSPVDGIITQAFQFGSLIFTKSSGVVIQVAQKFVEEFIRSMKSQLLPGMASAPVTVPTTQLPVPTTPAAVPASPPAA</sequence>
<gene>
    <name evidence="5" type="ORF">LX12_000949</name>
</gene>
<feature type="region of interest" description="Disordered" evidence="2">
    <location>
        <begin position="271"/>
        <end position="307"/>
    </location>
</feature>
<dbReference type="SMART" id="SM00701">
    <property type="entry name" value="PGRP"/>
    <property type="match status" value="1"/>
</dbReference>
<evidence type="ECO:0000256" key="2">
    <source>
        <dbReference type="SAM" id="MobiDB-lite"/>
    </source>
</evidence>
<keyword evidence="6" id="KW-1185">Reference proteome</keyword>
<dbReference type="InterPro" id="IPR015510">
    <property type="entry name" value="PGRP"/>
</dbReference>
<dbReference type="Pfam" id="PF01510">
    <property type="entry name" value="Amidase_2"/>
    <property type="match status" value="1"/>
</dbReference>
<organism evidence="5 6">
    <name type="scientific">Williamsia serinedens</name>
    <dbReference type="NCBI Taxonomy" id="391736"/>
    <lineage>
        <taxon>Bacteria</taxon>
        <taxon>Bacillati</taxon>
        <taxon>Actinomycetota</taxon>
        <taxon>Actinomycetes</taxon>
        <taxon>Mycobacteriales</taxon>
        <taxon>Nocardiaceae</taxon>
        <taxon>Williamsia</taxon>
    </lineage>
</organism>
<dbReference type="Proteomes" id="UP001205740">
    <property type="component" value="Unassembled WGS sequence"/>
</dbReference>
<proteinExistence type="inferred from homology"/>
<evidence type="ECO:0000259" key="3">
    <source>
        <dbReference type="SMART" id="SM00644"/>
    </source>
</evidence>
<evidence type="ECO:0000313" key="5">
    <source>
        <dbReference type="EMBL" id="MCP2159770.1"/>
    </source>
</evidence>
<dbReference type="InterPro" id="IPR006619">
    <property type="entry name" value="PGRP_domain_met/bac"/>
</dbReference>
<dbReference type="InterPro" id="IPR036505">
    <property type="entry name" value="Amidase/PGRP_sf"/>
</dbReference>
<comment type="similarity">
    <text evidence="1">Belongs to the N-acetylmuramoyl-L-alanine amidase 2 family.</text>
</comment>
<dbReference type="SMART" id="SM00644">
    <property type="entry name" value="Ami_2"/>
    <property type="match status" value="1"/>
</dbReference>
<comment type="caution">
    <text evidence="5">The sequence shown here is derived from an EMBL/GenBank/DDBJ whole genome shotgun (WGS) entry which is preliminary data.</text>
</comment>
<evidence type="ECO:0000259" key="4">
    <source>
        <dbReference type="SMART" id="SM00701"/>
    </source>
</evidence>
<dbReference type="EMBL" id="JAMTCG010000002">
    <property type="protein sequence ID" value="MCP2159770.1"/>
    <property type="molecule type" value="Genomic_DNA"/>
</dbReference>